<evidence type="ECO:0000313" key="1">
    <source>
        <dbReference type="EMBL" id="CDW86346.1"/>
    </source>
</evidence>
<keyword evidence="2" id="KW-1185">Reference proteome</keyword>
<accession>A0A078AW93</accession>
<evidence type="ECO:0000313" key="2">
    <source>
        <dbReference type="Proteomes" id="UP000039865"/>
    </source>
</evidence>
<dbReference type="AlphaFoldDB" id="A0A078AW93"/>
<sequence length="569" mass="67293">MNKIVNLHQTQLNFIFQPASSCPQTLYNWKQVNYPEEMISSDLIDQMVIFENIERLFKNKFGIPSSIGISKSSIASSAERSADVLICLEFRIIKDPQDQFAPIREINSHFQNNEFYFELGGYIHGKQALSEKLRMKISGRQIIKSIESRIKEFQDLQYQVGWTHEAKKNSSTTYFVPLIDDRQRIIIEFYSPKLSKLQDFNPQFSKLLFCNGQIKRIFIQLSINLFNEIMQIKTDNMIGLQYIQQDLLKQRKAERDRLKKKRNILLRELGQQSFQLPKERVSHLILQEIKSLNQKQLNNVENIENPEIRDNDEEMNIIGKFLYRCEEFIQIDEDTRIIDLMRVLNDLAALGIRFIDKDFIDENSDIHVFSPMISIISFEFKEIKEKIRIEIPFSSIYSQSLPFDYILEVLPQGTWYIKLIQLDLATSFIGLNWVYKLNLKSKIQPIKLPSILIYYKFASHYSQIVKAEQEQNTINCQSPIKLKLRTIGLQANSQKLILEWLKSGDNNIHKIDQVMQRYYEINSLLREFIDLDKEIQSKRNFKRSLLDKELTGEVFHQDFHDYQNDFFEQ</sequence>
<protein>
    <submittedName>
        <fullName evidence="1">Uncharacterized protein</fullName>
    </submittedName>
</protein>
<organism evidence="1 2">
    <name type="scientific">Stylonychia lemnae</name>
    <name type="common">Ciliate</name>
    <dbReference type="NCBI Taxonomy" id="5949"/>
    <lineage>
        <taxon>Eukaryota</taxon>
        <taxon>Sar</taxon>
        <taxon>Alveolata</taxon>
        <taxon>Ciliophora</taxon>
        <taxon>Intramacronucleata</taxon>
        <taxon>Spirotrichea</taxon>
        <taxon>Stichotrichia</taxon>
        <taxon>Sporadotrichida</taxon>
        <taxon>Oxytrichidae</taxon>
        <taxon>Stylonychinae</taxon>
        <taxon>Stylonychia</taxon>
    </lineage>
</organism>
<dbReference type="InParanoid" id="A0A078AW93"/>
<proteinExistence type="predicted"/>
<dbReference type="Proteomes" id="UP000039865">
    <property type="component" value="Unassembled WGS sequence"/>
</dbReference>
<gene>
    <name evidence="1" type="primary">Contig7618.g8121</name>
    <name evidence="1" type="ORF">STYLEM_15440</name>
</gene>
<dbReference type="EMBL" id="CCKQ01014565">
    <property type="protein sequence ID" value="CDW86346.1"/>
    <property type="molecule type" value="Genomic_DNA"/>
</dbReference>
<reference evidence="1 2" key="1">
    <citation type="submission" date="2014-06" db="EMBL/GenBank/DDBJ databases">
        <authorList>
            <person name="Swart Estienne"/>
        </authorList>
    </citation>
    <scope>NUCLEOTIDE SEQUENCE [LARGE SCALE GENOMIC DNA]</scope>
    <source>
        <strain evidence="1 2">130c</strain>
    </source>
</reference>
<name>A0A078AW93_STYLE</name>